<feature type="domain" description="CNNM transmembrane" evidence="12">
    <location>
        <begin position="1"/>
        <end position="201"/>
    </location>
</feature>
<dbReference type="CDD" id="cd04590">
    <property type="entry name" value="CBS_pair_CorC_HlyC_assoc"/>
    <property type="match status" value="1"/>
</dbReference>
<dbReference type="OrthoDB" id="9798188at2"/>
<dbReference type="SUPFAM" id="SSF56176">
    <property type="entry name" value="FAD-binding/transporter-associated domain-like"/>
    <property type="match status" value="1"/>
</dbReference>
<feature type="transmembrane region" description="Helical" evidence="10">
    <location>
        <begin position="57"/>
        <end position="76"/>
    </location>
</feature>
<evidence type="ECO:0000313" key="14">
    <source>
        <dbReference type="Proteomes" id="UP000019591"/>
    </source>
</evidence>
<dbReference type="STRING" id="1286171.EAL2_c08130"/>
<keyword evidence="5 9" id="KW-1133">Transmembrane helix</keyword>
<evidence type="ECO:0000259" key="11">
    <source>
        <dbReference type="PROSITE" id="PS51371"/>
    </source>
</evidence>
<feature type="domain" description="CBS" evidence="11">
    <location>
        <begin position="220"/>
        <end position="280"/>
    </location>
</feature>
<dbReference type="InterPro" id="IPR036318">
    <property type="entry name" value="FAD-bd_PCMH-like_sf"/>
</dbReference>
<evidence type="ECO:0000256" key="4">
    <source>
        <dbReference type="ARBA" id="ARBA00022737"/>
    </source>
</evidence>
<accession>W8TE59</accession>
<evidence type="ECO:0000256" key="9">
    <source>
        <dbReference type="PROSITE-ProRule" id="PRU01193"/>
    </source>
</evidence>
<gene>
    <name evidence="13" type="ORF">EAL2_c08130</name>
</gene>
<dbReference type="InterPro" id="IPR046342">
    <property type="entry name" value="CBS_dom_sf"/>
</dbReference>
<organism evidence="13 14">
    <name type="scientific">Peptoclostridium acidaminophilum DSM 3953</name>
    <dbReference type="NCBI Taxonomy" id="1286171"/>
    <lineage>
        <taxon>Bacteria</taxon>
        <taxon>Bacillati</taxon>
        <taxon>Bacillota</taxon>
        <taxon>Clostridia</taxon>
        <taxon>Peptostreptococcales</taxon>
        <taxon>Peptoclostridiaceae</taxon>
        <taxon>Peptoclostridium</taxon>
    </lineage>
</organism>
<evidence type="ECO:0000256" key="2">
    <source>
        <dbReference type="ARBA" id="ARBA00006337"/>
    </source>
</evidence>
<evidence type="ECO:0000256" key="3">
    <source>
        <dbReference type="ARBA" id="ARBA00022692"/>
    </source>
</evidence>
<dbReference type="GO" id="GO:0005886">
    <property type="term" value="C:plasma membrane"/>
    <property type="evidence" value="ECO:0007669"/>
    <property type="project" value="TreeGrafter"/>
</dbReference>
<sequence length="438" mass="49591">MTSEFLFLMILILLNAFFAASEIALITLNDNKIKLMAEEGNKKAKLLQKLLNEPSRFLATIQIGITLAGFLASAFASESFSGRIVEIVQNIGVPIPAEWLKGISVFMITLVLSYFTLVLGELVPKRLAMKKAEQISMFAAEPLNFIMTVTSPFVKLLTASTNFFVRMFGVDPHAEDDRVTEEEIRMMVDVGEEKGTIHEIEKQMINNIFEFNDKTVEDIMTHRVDIVAIEESANFDEAISIINNERYSRIPVFEGSIDNIVGILYGKDLLRFITENGDKEKFNIKSMARKPYFVPASKRTDELFKELQKSKMHMAIIIDEYGGTAGIATFEDLVEEIVGNIFDEDDEEERDFERIDDSTVVINGSANLDDVGEYLKAELPTEEYETLSGFIIGQLGRIPEKDENLEVELNGFIFRIERVEEKRVTKVRVNISSKEVLD</sequence>
<dbReference type="InterPro" id="IPR016169">
    <property type="entry name" value="FAD-bd_PCMH_sub2"/>
</dbReference>
<dbReference type="KEGG" id="eac:EAL2_c08130"/>
<dbReference type="PANTHER" id="PTHR22777">
    <property type="entry name" value="HEMOLYSIN-RELATED"/>
    <property type="match status" value="1"/>
</dbReference>
<dbReference type="EMBL" id="CP007452">
    <property type="protein sequence ID" value="AHM56113.1"/>
    <property type="molecule type" value="Genomic_DNA"/>
</dbReference>
<evidence type="ECO:0000256" key="5">
    <source>
        <dbReference type="ARBA" id="ARBA00022989"/>
    </source>
</evidence>
<keyword evidence="6 8" id="KW-0129">CBS domain</keyword>
<evidence type="ECO:0000256" key="10">
    <source>
        <dbReference type="SAM" id="Phobius"/>
    </source>
</evidence>
<feature type="transmembrane region" description="Helical" evidence="10">
    <location>
        <begin position="6"/>
        <end position="28"/>
    </location>
</feature>
<evidence type="ECO:0000256" key="6">
    <source>
        <dbReference type="ARBA" id="ARBA00023122"/>
    </source>
</evidence>
<dbReference type="FunFam" id="3.10.580.10:FF:000002">
    <property type="entry name" value="Magnesium/cobalt efflux protein CorC"/>
    <property type="match status" value="1"/>
</dbReference>
<name>W8TE59_PEPAC</name>
<keyword evidence="4" id="KW-0677">Repeat</keyword>
<dbReference type="SUPFAM" id="SSF54631">
    <property type="entry name" value="CBS-domain pair"/>
    <property type="match status" value="1"/>
</dbReference>
<dbReference type="HOGENOM" id="CLU_015237_4_0_9"/>
<dbReference type="PANTHER" id="PTHR22777:SF17">
    <property type="entry name" value="UPF0053 PROTEIN SLL0260"/>
    <property type="match status" value="1"/>
</dbReference>
<dbReference type="Pfam" id="PF03471">
    <property type="entry name" value="CorC_HlyC"/>
    <property type="match status" value="1"/>
</dbReference>
<dbReference type="InterPro" id="IPR000644">
    <property type="entry name" value="CBS_dom"/>
</dbReference>
<dbReference type="Gene3D" id="3.30.465.10">
    <property type="match status" value="1"/>
</dbReference>
<dbReference type="InterPro" id="IPR044751">
    <property type="entry name" value="Ion_transp-like_CBS"/>
</dbReference>
<keyword evidence="14" id="KW-1185">Reference proteome</keyword>
<dbReference type="InterPro" id="IPR002550">
    <property type="entry name" value="CNNM"/>
</dbReference>
<dbReference type="Gene3D" id="3.10.580.10">
    <property type="entry name" value="CBS-domain"/>
    <property type="match status" value="1"/>
</dbReference>
<dbReference type="PROSITE" id="PS51371">
    <property type="entry name" value="CBS"/>
    <property type="match status" value="2"/>
</dbReference>
<evidence type="ECO:0000256" key="8">
    <source>
        <dbReference type="PROSITE-ProRule" id="PRU00703"/>
    </source>
</evidence>
<dbReference type="GO" id="GO:0050660">
    <property type="term" value="F:flavin adenine dinucleotide binding"/>
    <property type="evidence" value="ECO:0007669"/>
    <property type="project" value="InterPro"/>
</dbReference>
<evidence type="ECO:0000259" key="12">
    <source>
        <dbReference type="PROSITE" id="PS51846"/>
    </source>
</evidence>
<evidence type="ECO:0000256" key="1">
    <source>
        <dbReference type="ARBA" id="ARBA00004141"/>
    </source>
</evidence>
<dbReference type="Pfam" id="PF01595">
    <property type="entry name" value="CNNM"/>
    <property type="match status" value="1"/>
</dbReference>
<dbReference type="PATRIC" id="fig|1286171.3.peg.760"/>
<proteinExistence type="inferred from homology"/>
<reference evidence="13 14" key="1">
    <citation type="journal article" date="2014" name="Genome Announc.">
        <title>Complete Genome Sequence of Amino Acid-Utilizing Eubacterium acidaminophilum al-2 (DSM 3953).</title>
        <authorList>
            <person name="Poehlein A."/>
            <person name="Andreesen J.R."/>
            <person name="Daniel R."/>
        </authorList>
    </citation>
    <scope>NUCLEOTIDE SEQUENCE [LARGE SCALE GENOMIC DNA]</scope>
    <source>
        <strain evidence="13 14">DSM 3953</strain>
    </source>
</reference>
<feature type="transmembrane region" description="Helical" evidence="10">
    <location>
        <begin position="103"/>
        <end position="123"/>
    </location>
</feature>
<dbReference type="SMART" id="SM01091">
    <property type="entry name" value="CorC_HlyC"/>
    <property type="match status" value="1"/>
</dbReference>
<keyword evidence="3 9" id="KW-0812">Transmembrane</keyword>
<dbReference type="SMART" id="SM00116">
    <property type="entry name" value="CBS"/>
    <property type="match status" value="1"/>
</dbReference>
<feature type="domain" description="CBS" evidence="11">
    <location>
        <begin position="287"/>
        <end position="344"/>
    </location>
</feature>
<evidence type="ECO:0000256" key="7">
    <source>
        <dbReference type="ARBA" id="ARBA00023136"/>
    </source>
</evidence>
<comment type="subcellular location">
    <subcellularLocation>
        <location evidence="1">Membrane</location>
        <topology evidence="1">Multi-pass membrane protein</topology>
    </subcellularLocation>
</comment>
<dbReference type="AlphaFoldDB" id="W8TE59"/>
<dbReference type="PROSITE" id="PS51846">
    <property type="entry name" value="CNNM"/>
    <property type="match status" value="1"/>
</dbReference>
<keyword evidence="7 9" id="KW-0472">Membrane</keyword>
<comment type="similarity">
    <text evidence="2">Belongs to the UPF0053 family.</text>
</comment>
<dbReference type="InterPro" id="IPR005170">
    <property type="entry name" value="Transptr-assoc_dom"/>
</dbReference>
<dbReference type="Proteomes" id="UP000019591">
    <property type="component" value="Chromosome"/>
</dbReference>
<protein>
    <submittedName>
        <fullName evidence="13">Uncharacterized protein</fullName>
    </submittedName>
</protein>
<evidence type="ECO:0000313" key="13">
    <source>
        <dbReference type="EMBL" id="AHM56113.1"/>
    </source>
</evidence>
<dbReference type="Pfam" id="PF00571">
    <property type="entry name" value="CBS"/>
    <property type="match status" value="2"/>
</dbReference>
<dbReference type="RefSeq" id="WP_025435141.1">
    <property type="nucleotide sequence ID" value="NZ_CP007452.1"/>
</dbReference>
<dbReference type="eggNOG" id="COG1253">
    <property type="taxonomic scope" value="Bacteria"/>
</dbReference>